<sequence length="106" mass="12153">MISDEQLKSQNLSKIGDESSSKPCFNRMVTYISLVPLTPRFYVLIFCGFLISLMVLTLMRCSEDLERPFLNQTIQQYPPAYQQGIKTATPHTKQFGDSSLEPPLYR</sequence>
<proteinExistence type="predicted"/>
<keyword evidence="2" id="KW-0472">Membrane</keyword>
<keyword evidence="2" id="KW-1133">Transmembrane helix</keyword>
<keyword evidence="2" id="KW-0812">Transmembrane</keyword>
<organism evidence="3 4">
    <name type="scientific">Syphacia muris</name>
    <dbReference type="NCBI Taxonomy" id="451379"/>
    <lineage>
        <taxon>Eukaryota</taxon>
        <taxon>Metazoa</taxon>
        <taxon>Ecdysozoa</taxon>
        <taxon>Nematoda</taxon>
        <taxon>Chromadorea</taxon>
        <taxon>Rhabditida</taxon>
        <taxon>Spirurina</taxon>
        <taxon>Oxyuridomorpha</taxon>
        <taxon>Oxyuroidea</taxon>
        <taxon>Oxyuridae</taxon>
        <taxon>Syphacia</taxon>
    </lineage>
</organism>
<dbReference type="WBParaSite" id="SMUV_0000380501-mRNA-1">
    <property type="protein sequence ID" value="SMUV_0000380501-mRNA-1"/>
    <property type="gene ID" value="SMUV_0000380501"/>
</dbReference>
<evidence type="ECO:0000313" key="3">
    <source>
        <dbReference type="Proteomes" id="UP000046393"/>
    </source>
</evidence>
<name>A0A0N5AHF4_9BILA</name>
<accession>A0A0N5AHF4</accession>
<evidence type="ECO:0000256" key="2">
    <source>
        <dbReference type="SAM" id="Phobius"/>
    </source>
</evidence>
<reference evidence="4" key="1">
    <citation type="submission" date="2017-02" db="UniProtKB">
        <authorList>
            <consortium name="WormBaseParasite"/>
        </authorList>
    </citation>
    <scope>IDENTIFICATION</scope>
</reference>
<feature type="transmembrane region" description="Helical" evidence="2">
    <location>
        <begin position="41"/>
        <end position="59"/>
    </location>
</feature>
<dbReference type="Proteomes" id="UP000046393">
    <property type="component" value="Unplaced"/>
</dbReference>
<keyword evidence="3" id="KW-1185">Reference proteome</keyword>
<feature type="region of interest" description="Disordered" evidence="1">
    <location>
        <begin position="1"/>
        <end position="21"/>
    </location>
</feature>
<evidence type="ECO:0000313" key="4">
    <source>
        <dbReference type="WBParaSite" id="SMUV_0000380501-mRNA-1"/>
    </source>
</evidence>
<protein>
    <submittedName>
        <fullName evidence="4">Uncharacterized protein</fullName>
    </submittedName>
</protein>
<evidence type="ECO:0000256" key="1">
    <source>
        <dbReference type="SAM" id="MobiDB-lite"/>
    </source>
</evidence>
<dbReference type="AlphaFoldDB" id="A0A0N5AHF4"/>